<dbReference type="RefSeq" id="WP_130244224.1">
    <property type="nucleotide sequence ID" value="NZ_PPUZ01000008.1"/>
</dbReference>
<dbReference type="AlphaFoldDB" id="A0A4Q7EKM4"/>
<reference evidence="2 3" key="1">
    <citation type="submission" date="2018-01" db="EMBL/GenBank/DDBJ databases">
        <title>Co-occurrence of chitin degradation, pigmentation and bioactivity in marine Pseudoalteromonas.</title>
        <authorList>
            <person name="Paulsen S."/>
            <person name="Gram L."/>
            <person name="Machado H."/>
        </authorList>
    </citation>
    <scope>NUCLEOTIDE SEQUENCE [LARGE SCALE GENOMIC DNA]</scope>
    <source>
        <strain evidence="2 3">S1946</strain>
    </source>
</reference>
<evidence type="ECO:0000259" key="1">
    <source>
        <dbReference type="Pfam" id="PF06276"/>
    </source>
</evidence>
<gene>
    <name evidence="2" type="primary">fhuF</name>
    <name evidence="2" type="ORF">C3B51_03800</name>
</gene>
<sequence>MLPTLQPFFQGPFREYGEAVTLSQTPDLPTLAQQFAELTALKRAIAGWARTEGIDSPRAQASVWHMRYCVRVLPSVLLSHSVLNRALPVAAQHAQLCLATQRLMLPTCGQPFAPASSTAAKYHSLLFAHFAPLHAFLSGQFGVTERVLWSNLVYRLRHISTTIASVLPDASGLQQDMRSLLSQDCWQDKSNPLFRAQRNEYMAAGKRVRGACCLLHAHPHKDYCGDCPKRPEFMAARKTARKQIAHGTKSFSQ</sequence>
<dbReference type="InterPro" id="IPR008090">
    <property type="entry name" value="Fe_iron_reduct"/>
</dbReference>
<name>A0A4Q7EKM4_9GAMM</name>
<dbReference type="NCBIfam" id="TIGR03951">
    <property type="entry name" value="Fe_III_red_FhuF"/>
    <property type="match status" value="1"/>
</dbReference>
<dbReference type="EMBL" id="PPUZ01000008">
    <property type="protein sequence ID" value="RZM84478.1"/>
    <property type="molecule type" value="Genomic_DNA"/>
</dbReference>
<dbReference type="Pfam" id="PF06276">
    <property type="entry name" value="FhuF"/>
    <property type="match status" value="1"/>
</dbReference>
<proteinExistence type="predicted"/>
<evidence type="ECO:0000313" key="3">
    <source>
        <dbReference type="Proteomes" id="UP000292345"/>
    </source>
</evidence>
<dbReference type="GO" id="GO:0003824">
    <property type="term" value="F:catalytic activity"/>
    <property type="evidence" value="ECO:0007669"/>
    <property type="project" value="UniProtKB-ARBA"/>
</dbReference>
<dbReference type="Proteomes" id="UP000292345">
    <property type="component" value="Unassembled WGS sequence"/>
</dbReference>
<dbReference type="InterPro" id="IPR022770">
    <property type="entry name" value="IucA/IucC-like_C"/>
</dbReference>
<feature type="domain" description="Aerobactin siderophore biosynthesis IucA/IucC-like C-terminal" evidence="1">
    <location>
        <begin position="63"/>
        <end position="201"/>
    </location>
</feature>
<organism evidence="2 3">
    <name type="scientific">Pseudoalteromonas rubra</name>
    <dbReference type="NCBI Taxonomy" id="43658"/>
    <lineage>
        <taxon>Bacteria</taxon>
        <taxon>Pseudomonadati</taxon>
        <taxon>Pseudomonadota</taxon>
        <taxon>Gammaproteobacteria</taxon>
        <taxon>Alteromonadales</taxon>
        <taxon>Pseudoalteromonadaceae</taxon>
        <taxon>Pseudoalteromonas</taxon>
    </lineage>
</organism>
<comment type="caution">
    <text evidence="2">The sequence shown here is derived from an EMBL/GenBank/DDBJ whole genome shotgun (WGS) entry which is preliminary data.</text>
</comment>
<accession>A0A4Q7EKM4</accession>
<protein>
    <submittedName>
        <fullName evidence="2">Siderophore-iron reductase FhuF</fullName>
    </submittedName>
</protein>
<evidence type="ECO:0000313" key="2">
    <source>
        <dbReference type="EMBL" id="RZM84478.1"/>
    </source>
</evidence>